<dbReference type="SUPFAM" id="SSF49785">
    <property type="entry name" value="Galactose-binding domain-like"/>
    <property type="match status" value="2"/>
</dbReference>
<dbReference type="PROSITE" id="PS51762">
    <property type="entry name" value="GH16_2"/>
    <property type="match status" value="1"/>
</dbReference>
<dbReference type="GO" id="GO:0005975">
    <property type="term" value="P:carbohydrate metabolic process"/>
    <property type="evidence" value="ECO:0007669"/>
    <property type="project" value="InterPro"/>
</dbReference>
<keyword evidence="2" id="KW-0378">Hydrolase</keyword>
<dbReference type="Pfam" id="PF02018">
    <property type="entry name" value="CBM_4_9"/>
    <property type="match status" value="1"/>
</dbReference>
<dbReference type="CDD" id="cd08023">
    <property type="entry name" value="GH16_laminarinase_like"/>
    <property type="match status" value="1"/>
</dbReference>
<sequence length="732" mass="81185">MVAGKVLAAETYQLIVEVTEETEGNPITAEVTVIEGDRVVAQSHGSIVQFKLGAGDYTVQVADFGFATWTNKIALTGNTTLPVVLVPENLILNGDFSKDFIPFTNAGAGVLDTNGTWQLALNAKTATGEVYIENGEGKAVIATGAGSYNVQLLNAPVVIEKGATYRVTFDARSEKEGSTICFAIGGGADVGWRKYLSENEGRFALTTTMQTYSKEFTMHSPTNEYTRIEIWMLNNDTYYFDNVKLIKIAEADQASMPQPGTLTEADEDQVEDWVLVWSEEFDGEEIDRRIWRFEIGNGHYNGIPGWGNNELQYYTDGENAFIEDGKLVIEARKEKRTDQYGTFDYTSTRMITKDKFEITYGRVEIRAKLPIGRGIWPAFWMLGSNIDTKGWPSCGEIDIMEYLGHQPDTVYGTVHGPISAGPGVGSGYTLEAGNFHEDFHVFAIEWDTDEIEFYVDDQLYHVANKYEIGANDWVFDEPHFFIINLAVGGNWPGYPDETTTFPQRLEIDYIRVYEDRDPRSIDGLEEWDCAYERAWKQPVSGPQGTPEAPVVIQVTGDQDPEYYFIADNPSLVDVVYGSNHNAHDGDIALDPWGTPYTIKQNVTFAGKNCWQVTASGGWGSVMAFMGDVYSPAAPPAAFPADLSTYDTIELKLAVSAGNTFADIKMKFAGAEHEFSLIDYGLDLAATGWQEITIPLSDFAFDLKTVTQIAIFALGGKTGADHFYVTDYYLKAE</sequence>
<dbReference type="PANTHER" id="PTHR10963:SF55">
    <property type="entry name" value="GLYCOSIDE HYDROLASE FAMILY 16 PROTEIN"/>
    <property type="match status" value="1"/>
</dbReference>
<gene>
    <name evidence="4" type="ORF">G5B42_09810</name>
</gene>
<keyword evidence="5" id="KW-1185">Reference proteome</keyword>
<dbReference type="EMBL" id="JAAKDE010000023">
    <property type="protein sequence ID" value="MBA2133826.1"/>
    <property type="molecule type" value="Genomic_DNA"/>
</dbReference>
<dbReference type="SUPFAM" id="SSF49899">
    <property type="entry name" value="Concanavalin A-like lectins/glucanases"/>
    <property type="match status" value="1"/>
</dbReference>
<dbReference type="InterPro" id="IPR008979">
    <property type="entry name" value="Galactose-bd-like_sf"/>
</dbReference>
<dbReference type="Gene3D" id="2.60.120.200">
    <property type="match status" value="1"/>
</dbReference>
<protein>
    <submittedName>
        <fullName evidence="4">Family 16 glycosylhydrolase</fullName>
    </submittedName>
</protein>
<dbReference type="InterPro" id="IPR003305">
    <property type="entry name" value="CenC_carb-bd"/>
</dbReference>
<reference evidence="4" key="1">
    <citation type="submission" date="2020-06" db="EMBL/GenBank/DDBJ databases">
        <title>Novel chitinolytic bacterium.</title>
        <authorList>
            <person name="Ungkulpasvich U."/>
            <person name="Kosugi A."/>
            <person name="Uke A."/>
        </authorList>
    </citation>
    <scope>NUCLEOTIDE SEQUENCE</scope>
    <source>
        <strain evidence="4">UUS1-1</strain>
    </source>
</reference>
<evidence type="ECO:0000313" key="5">
    <source>
        <dbReference type="Proteomes" id="UP000657177"/>
    </source>
</evidence>
<dbReference type="Gene3D" id="2.60.120.260">
    <property type="entry name" value="Galactose-binding domain-like"/>
    <property type="match status" value="1"/>
</dbReference>
<comment type="similarity">
    <text evidence="1">Belongs to the glycosyl hydrolase 16 family.</text>
</comment>
<evidence type="ECO:0000256" key="2">
    <source>
        <dbReference type="ARBA" id="ARBA00022801"/>
    </source>
</evidence>
<evidence type="ECO:0000313" key="4">
    <source>
        <dbReference type="EMBL" id="MBA2133826.1"/>
    </source>
</evidence>
<dbReference type="InterPro" id="IPR050546">
    <property type="entry name" value="Glycosyl_Hydrlase_16"/>
</dbReference>
<dbReference type="InterPro" id="IPR013320">
    <property type="entry name" value="ConA-like_dom_sf"/>
</dbReference>
<dbReference type="Gene3D" id="2.60.120.430">
    <property type="entry name" value="Galactose-binding lectin"/>
    <property type="match status" value="1"/>
</dbReference>
<proteinExistence type="inferred from homology"/>
<evidence type="ECO:0000259" key="3">
    <source>
        <dbReference type="PROSITE" id="PS51762"/>
    </source>
</evidence>
<dbReference type="GO" id="GO:0004553">
    <property type="term" value="F:hydrolase activity, hydrolyzing O-glycosyl compounds"/>
    <property type="evidence" value="ECO:0007669"/>
    <property type="project" value="InterPro"/>
</dbReference>
<dbReference type="InterPro" id="IPR000757">
    <property type="entry name" value="Beta-glucanase-like"/>
</dbReference>
<organism evidence="4 5">
    <name type="scientific">Capillibacterium thermochitinicola</name>
    <dbReference type="NCBI Taxonomy" id="2699427"/>
    <lineage>
        <taxon>Bacteria</taxon>
        <taxon>Bacillati</taxon>
        <taxon>Bacillota</taxon>
        <taxon>Capillibacterium</taxon>
    </lineage>
</organism>
<dbReference type="Pfam" id="PF00722">
    <property type="entry name" value="Glyco_hydro_16"/>
    <property type="match status" value="1"/>
</dbReference>
<feature type="domain" description="GH16" evidence="3">
    <location>
        <begin position="251"/>
        <end position="518"/>
    </location>
</feature>
<dbReference type="AlphaFoldDB" id="A0A8J6I1Q1"/>
<dbReference type="Proteomes" id="UP000657177">
    <property type="component" value="Unassembled WGS sequence"/>
</dbReference>
<name>A0A8J6I1Q1_9FIRM</name>
<evidence type="ECO:0000256" key="1">
    <source>
        <dbReference type="ARBA" id="ARBA00006865"/>
    </source>
</evidence>
<dbReference type="PANTHER" id="PTHR10963">
    <property type="entry name" value="GLYCOSYL HYDROLASE-RELATED"/>
    <property type="match status" value="1"/>
</dbReference>
<accession>A0A8J6I1Q1</accession>
<comment type="caution">
    <text evidence="4">The sequence shown here is derived from an EMBL/GenBank/DDBJ whole genome shotgun (WGS) entry which is preliminary data.</text>
</comment>